<dbReference type="Pfam" id="PF17828">
    <property type="entry name" value="FAS_N"/>
    <property type="match status" value="1"/>
</dbReference>
<feature type="domain" description="Starter acyltransferase (SAT)" evidence="2">
    <location>
        <begin position="131"/>
        <end position="225"/>
    </location>
</feature>
<dbReference type="InterPro" id="IPR050830">
    <property type="entry name" value="Fungal_FAS"/>
</dbReference>
<evidence type="ECO:0000259" key="3">
    <source>
        <dbReference type="Pfam" id="PF17828"/>
    </source>
</evidence>
<dbReference type="Gene3D" id="3.40.366.10">
    <property type="entry name" value="Malonyl-Coenzyme A Acyl Carrier Protein, domain 2"/>
    <property type="match status" value="1"/>
</dbReference>
<evidence type="ECO:0000259" key="2">
    <source>
        <dbReference type="Pfam" id="PF16073"/>
    </source>
</evidence>
<dbReference type="PANTHER" id="PTHR10982:SF21">
    <property type="entry name" value="FATTY ACID SYNTHASE SUBUNIT BETA"/>
    <property type="match status" value="1"/>
</dbReference>
<evidence type="ECO:0000313" key="5">
    <source>
        <dbReference type="Proteomes" id="UP000269721"/>
    </source>
</evidence>
<reference evidence="5" key="1">
    <citation type="journal article" date="2018" name="Nat. Microbiol.">
        <title>Leveraging single-cell genomics to expand the fungal tree of life.</title>
        <authorList>
            <person name="Ahrendt S.R."/>
            <person name="Quandt C.A."/>
            <person name="Ciobanu D."/>
            <person name="Clum A."/>
            <person name="Salamov A."/>
            <person name="Andreopoulos B."/>
            <person name="Cheng J.F."/>
            <person name="Woyke T."/>
            <person name="Pelin A."/>
            <person name="Henrissat B."/>
            <person name="Reynolds N.K."/>
            <person name="Benny G.L."/>
            <person name="Smith M.E."/>
            <person name="James T.Y."/>
            <person name="Grigoriev I.V."/>
        </authorList>
    </citation>
    <scope>NUCLEOTIDE SEQUENCE [LARGE SCALE GENOMIC DNA]</scope>
</reference>
<evidence type="ECO:0000256" key="1">
    <source>
        <dbReference type="ARBA" id="ARBA00022679"/>
    </source>
</evidence>
<gene>
    <name evidence="4" type="ORF">BDK51DRAFT_39661</name>
</gene>
<accession>A0A4P9WE28</accession>
<dbReference type="InterPro" id="IPR032088">
    <property type="entry name" value="SAT"/>
</dbReference>
<dbReference type="Pfam" id="PF16073">
    <property type="entry name" value="SAT"/>
    <property type="match status" value="1"/>
</dbReference>
<sequence>MDVLNRPFRVARANTEISFLLPVPLGNLAESLKESLNARFQTDDDNNDLSELELTASFLNVALEHSPDNPPADWASLRVRLVAVVLNNLNSKFLKNTSIHVATRSLSPDRRRATSALLDACAGGRARAFAIFGGQGNVDDYFAELVRLHDVYEPIVRPFIAECAVTLAAHSSSAEAQRERATQIDVLEWLERPTSRPSTKSLLATHLSLPLIGLIQLLNYWVAFKILGVEPGYIRDRIVGRCIVS</sequence>
<feature type="domain" description="Fatty acid synthase subunit beta N-terminal" evidence="3">
    <location>
        <begin position="6"/>
        <end position="107"/>
    </location>
</feature>
<dbReference type="OrthoDB" id="2158077at2759"/>
<dbReference type="AlphaFoldDB" id="A0A4P9WE28"/>
<name>A0A4P9WE28_9FUNG</name>
<dbReference type="PANTHER" id="PTHR10982">
    <property type="entry name" value="MALONYL COA-ACYL CARRIER PROTEIN TRANSACYLASE"/>
    <property type="match status" value="1"/>
</dbReference>
<protein>
    <submittedName>
        <fullName evidence="4">Uncharacterized protein</fullName>
    </submittedName>
</protein>
<dbReference type="InterPro" id="IPR001227">
    <property type="entry name" value="Ac_transferase_dom_sf"/>
</dbReference>
<proteinExistence type="predicted"/>
<organism evidence="4 5">
    <name type="scientific">Blyttiomyces helicus</name>
    <dbReference type="NCBI Taxonomy" id="388810"/>
    <lineage>
        <taxon>Eukaryota</taxon>
        <taxon>Fungi</taxon>
        <taxon>Fungi incertae sedis</taxon>
        <taxon>Chytridiomycota</taxon>
        <taxon>Chytridiomycota incertae sedis</taxon>
        <taxon>Chytridiomycetes</taxon>
        <taxon>Chytridiomycetes incertae sedis</taxon>
        <taxon>Blyttiomyces</taxon>
    </lineage>
</organism>
<dbReference type="GO" id="GO:0016740">
    <property type="term" value="F:transferase activity"/>
    <property type="evidence" value="ECO:0007669"/>
    <property type="project" value="UniProtKB-KW"/>
</dbReference>
<evidence type="ECO:0000313" key="4">
    <source>
        <dbReference type="EMBL" id="RKO88626.1"/>
    </source>
</evidence>
<keyword evidence="5" id="KW-1185">Reference proteome</keyword>
<dbReference type="Gene3D" id="1.20.1050.120">
    <property type="match status" value="1"/>
</dbReference>
<dbReference type="EMBL" id="KZ996594">
    <property type="protein sequence ID" value="RKO88626.1"/>
    <property type="molecule type" value="Genomic_DNA"/>
</dbReference>
<dbReference type="Proteomes" id="UP000269721">
    <property type="component" value="Unassembled WGS sequence"/>
</dbReference>
<keyword evidence="1" id="KW-0808">Transferase</keyword>
<dbReference type="InterPro" id="IPR041099">
    <property type="entry name" value="FAS1_N"/>
</dbReference>